<name>X1IGJ0_9ZZZZ</name>
<evidence type="ECO:0000313" key="1">
    <source>
        <dbReference type="EMBL" id="GAH80827.1"/>
    </source>
</evidence>
<reference evidence="1" key="1">
    <citation type="journal article" date="2014" name="Front. Microbiol.">
        <title>High frequency of phylogenetically diverse reductive dehalogenase-homologous genes in deep subseafloor sedimentary metagenomes.</title>
        <authorList>
            <person name="Kawai M."/>
            <person name="Futagami T."/>
            <person name="Toyoda A."/>
            <person name="Takaki Y."/>
            <person name="Nishi S."/>
            <person name="Hori S."/>
            <person name="Arai W."/>
            <person name="Tsubouchi T."/>
            <person name="Morono Y."/>
            <person name="Uchiyama I."/>
            <person name="Ito T."/>
            <person name="Fujiyama A."/>
            <person name="Inagaki F."/>
            <person name="Takami H."/>
        </authorList>
    </citation>
    <scope>NUCLEOTIDE SEQUENCE</scope>
    <source>
        <strain evidence="1">Expedition CK06-06</strain>
    </source>
</reference>
<dbReference type="EMBL" id="BARU01040733">
    <property type="protein sequence ID" value="GAH80827.1"/>
    <property type="molecule type" value="Genomic_DNA"/>
</dbReference>
<sequence length="70" mass="8399">MTVPKWYVNDKKPWFKKYQAGVPKHPEFPVISLGDWFDQKTDEFAKNKAMYFSKTSMNYRVLRKYTDSLA</sequence>
<organism evidence="1">
    <name type="scientific">marine sediment metagenome</name>
    <dbReference type="NCBI Taxonomy" id="412755"/>
    <lineage>
        <taxon>unclassified sequences</taxon>
        <taxon>metagenomes</taxon>
        <taxon>ecological metagenomes</taxon>
    </lineage>
</organism>
<feature type="non-terminal residue" evidence="1">
    <location>
        <position position="70"/>
    </location>
</feature>
<comment type="caution">
    <text evidence="1">The sequence shown here is derived from an EMBL/GenBank/DDBJ whole genome shotgun (WGS) entry which is preliminary data.</text>
</comment>
<gene>
    <name evidence="1" type="ORF">S03H2_62930</name>
</gene>
<accession>X1IGJ0</accession>
<dbReference type="AlphaFoldDB" id="X1IGJ0"/>
<proteinExistence type="predicted"/>
<protein>
    <submittedName>
        <fullName evidence="1">Uncharacterized protein</fullName>
    </submittedName>
</protein>